<dbReference type="Gene3D" id="3.60.20.10">
    <property type="entry name" value="Glutamine Phosphoribosylpyrophosphate, subunit 1, domain 1"/>
    <property type="match status" value="1"/>
</dbReference>
<dbReference type="Proteomes" id="UP001595886">
    <property type="component" value="Unassembled WGS sequence"/>
</dbReference>
<proteinExistence type="predicted"/>
<comment type="caution">
    <text evidence="1">The sequence shown here is derived from an EMBL/GenBank/DDBJ whole genome shotgun (WGS) entry which is preliminary data.</text>
</comment>
<gene>
    <name evidence="1" type="ORF">ACFO6Q_05030</name>
</gene>
<name>A0ABV9QW28_9GAMM</name>
<dbReference type="InterPro" id="IPR016545">
    <property type="entry name" value="UCP009120_prtse"/>
</dbReference>
<accession>A0ABV9QW28</accession>
<evidence type="ECO:0000313" key="2">
    <source>
        <dbReference type="Proteomes" id="UP001595886"/>
    </source>
</evidence>
<keyword evidence="2" id="KW-1185">Reference proteome</keyword>
<dbReference type="SUPFAM" id="SSF56235">
    <property type="entry name" value="N-terminal nucleophile aminohydrolases (Ntn hydrolases)"/>
    <property type="match status" value="1"/>
</dbReference>
<reference evidence="2" key="1">
    <citation type="journal article" date="2019" name="Int. J. Syst. Evol. Microbiol.">
        <title>The Global Catalogue of Microorganisms (GCM) 10K type strain sequencing project: providing services to taxonomists for standard genome sequencing and annotation.</title>
        <authorList>
            <consortium name="The Broad Institute Genomics Platform"/>
            <consortium name="The Broad Institute Genome Sequencing Center for Infectious Disease"/>
            <person name="Wu L."/>
            <person name="Ma J."/>
        </authorList>
    </citation>
    <scope>NUCLEOTIDE SEQUENCE [LARGE SCALE GENOMIC DNA]</scope>
    <source>
        <strain evidence="2">CCUG 30340</strain>
    </source>
</reference>
<dbReference type="PIRSF" id="PIRSF009120">
    <property type="entry name" value="UCP009120_prtse"/>
    <property type="match status" value="1"/>
</dbReference>
<dbReference type="RefSeq" id="WP_380019465.1">
    <property type="nucleotide sequence ID" value="NZ_JBHSHD010000005.1"/>
</dbReference>
<dbReference type="EMBL" id="JBHSHD010000005">
    <property type="protein sequence ID" value="MFC4819672.1"/>
    <property type="molecule type" value="Genomic_DNA"/>
</dbReference>
<evidence type="ECO:0000313" key="1">
    <source>
        <dbReference type="EMBL" id="MFC4819672.1"/>
    </source>
</evidence>
<sequence length="250" mass="26729">MTYCVAIRVDAGLVLAADTRTSAAFDDIRTHTKLSTFEYPGERVFALLSAGNLGTTQNVLARIARDADTPGATASLRSAADLFEAADYLGRALVEAQQKANGAAADGVNLEATLIFAGQIGTGATGLFLVYPQGNWIAASPETPFLQSGELKYGKPILDRILRPETSLEDAARCALVSMDAAIRSNLSVGPPIDLALIRDGDLRLSHRLRLGQDSPFYVEFRETWSTELAAAVRGLPPFEWEAPRAPPAP</sequence>
<dbReference type="GO" id="GO:0000502">
    <property type="term" value="C:proteasome complex"/>
    <property type="evidence" value="ECO:0007669"/>
    <property type="project" value="UniProtKB-KW"/>
</dbReference>
<protein>
    <submittedName>
        <fullName evidence="1">20S proteasome subunit A/B</fullName>
    </submittedName>
</protein>
<dbReference type="InterPro" id="IPR029055">
    <property type="entry name" value="Ntn_hydrolases_N"/>
</dbReference>
<keyword evidence="1" id="KW-0647">Proteasome</keyword>
<organism evidence="1 2">
    <name type="scientific">Dokdonella ginsengisoli</name>
    <dbReference type="NCBI Taxonomy" id="363846"/>
    <lineage>
        <taxon>Bacteria</taxon>
        <taxon>Pseudomonadati</taxon>
        <taxon>Pseudomonadota</taxon>
        <taxon>Gammaproteobacteria</taxon>
        <taxon>Lysobacterales</taxon>
        <taxon>Rhodanobacteraceae</taxon>
        <taxon>Dokdonella</taxon>
    </lineage>
</organism>